<reference evidence="3 4" key="1">
    <citation type="journal article" date="2015" name="Nat. Commun.">
        <title>Lucilia cuprina genome unlocks parasitic fly biology to underpin future interventions.</title>
        <authorList>
            <person name="Anstead C.A."/>
            <person name="Korhonen P.K."/>
            <person name="Young N.D."/>
            <person name="Hall R.S."/>
            <person name="Jex A.R."/>
            <person name="Murali S.C."/>
            <person name="Hughes D.S."/>
            <person name="Lee S.F."/>
            <person name="Perry T."/>
            <person name="Stroehlein A.J."/>
            <person name="Ansell B.R."/>
            <person name="Breugelmans B."/>
            <person name="Hofmann A."/>
            <person name="Qu J."/>
            <person name="Dugan S."/>
            <person name="Lee S.L."/>
            <person name="Chao H."/>
            <person name="Dinh H."/>
            <person name="Han Y."/>
            <person name="Doddapaneni H.V."/>
            <person name="Worley K.C."/>
            <person name="Muzny D.M."/>
            <person name="Ioannidis P."/>
            <person name="Waterhouse R.M."/>
            <person name="Zdobnov E.M."/>
            <person name="James P.J."/>
            <person name="Bagnall N.H."/>
            <person name="Kotze A.C."/>
            <person name="Gibbs R.A."/>
            <person name="Richards S."/>
            <person name="Batterham P."/>
            <person name="Gasser R.B."/>
        </authorList>
    </citation>
    <scope>NUCLEOTIDE SEQUENCE [LARGE SCALE GENOMIC DNA]</scope>
    <source>
        <strain evidence="3 4">LS</strain>
        <tissue evidence="3">Full body</tissue>
    </source>
</reference>
<comment type="caution">
    <text evidence="3">The sequence shown here is derived from an EMBL/GenBank/DDBJ whole genome shotgun (WGS) entry which is preliminary data.</text>
</comment>
<name>A0A0L0BNT1_LUCCU</name>
<dbReference type="AlphaFoldDB" id="A0A0L0BNT1"/>
<organism evidence="3 4">
    <name type="scientific">Lucilia cuprina</name>
    <name type="common">Green bottle fly</name>
    <name type="synonym">Australian sheep blowfly</name>
    <dbReference type="NCBI Taxonomy" id="7375"/>
    <lineage>
        <taxon>Eukaryota</taxon>
        <taxon>Metazoa</taxon>
        <taxon>Ecdysozoa</taxon>
        <taxon>Arthropoda</taxon>
        <taxon>Hexapoda</taxon>
        <taxon>Insecta</taxon>
        <taxon>Pterygota</taxon>
        <taxon>Neoptera</taxon>
        <taxon>Endopterygota</taxon>
        <taxon>Diptera</taxon>
        <taxon>Brachycera</taxon>
        <taxon>Muscomorpha</taxon>
        <taxon>Oestroidea</taxon>
        <taxon>Calliphoridae</taxon>
        <taxon>Luciliinae</taxon>
        <taxon>Lucilia</taxon>
    </lineage>
</organism>
<dbReference type="EMBL" id="JRES01001596">
    <property type="protein sequence ID" value="KNC21623.1"/>
    <property type="molecule type" value="Genomic_DNA"/>
</dbReference>
<sequence length="280" mass="31617">MEGKDNRSKDKRHKMKSHYRNKSKYCNTSSSSGQVETVRGYVDVVDSSDERFIDRNEWIRGGQKVKTAKSYPLELDGFPAGEEENEQMRAGDFNSMSQLPAGMGGHFKFASEKQWEQAEMEEFLDNTEASEYFTLNLKLLNVGLQTIPFYKRMDYSSSMFSKEQLQNMEKEAEAAEKTYQNVLKEHIENPRIKINSASRKTNSAKSQKSTKAKTSEAADELDELLNMTSDQMSKVSVKSGANTPALKPASPDNKTADGISSTVADNKDDIQQWLDNVLDE</sequence>
<proteinExistence type="predicted"/>
<evidence type="ECO:0000256" key="2">
    <source>
        <dbReference type="SAM" id="MobiDB-lite"/>
    </source>
</evidence>
<dbReference type="InterPro" id="IPR026187">
    <property type="entry name" value="Aven"/>
</dbReference>
<feature type="coiled-coil region" evidence="1">
    <location>
        <begin position="158"/>
        <end position="185"/>
    </location>
</feature>
<feature type="region of interest" description="Disordered" evidence="2">
    <location>
        <begin position="1"/>
        <end position="31"/>
    </location>
</feature>
<keyword evidence="4" id="KW-1185">Reference proteome</keyword>
<evidence type="ECO:0000256" key="1">
    <source>
        <dbReference type="SAM" id="Coils"/>
    </source>
</evidence>
<dbReference type="OrthoDB" id="6338233at2759"/>
<evidence type="ECO:0000313" key="4">
    <source>
        <dbReference type="Proteomes" id="UP000037069"/>
    </source>
</evidence>
<keyword evidence="1" id="KW-0175">Coiled coil</keyword>
<dbReference type="PANTHER" id="PTHR16524">
    <property type="entry name" value="CELL DEATH REGULATOR AVEN"/>
    <property type="match status" value="1"/>
</dbReference>
<dbReference type="GO" id="GO:0010972">
    <property type="term" value="P:negative regulation of G2/M transition of mitotic cell cycle"/>
    <property type="evidence" value="ECO:0007669"/>
    <property type="project" value="TreeGrafter"/>
</dbReference>
<evidence type="ECO:0008006" key="5">
    <source>
        <dbReference type="Google" id="ProtNLM"/>
    </source>
</evidence>
<protein>
    <recommendedName>
        <fullName evidence="5">Cell death regulator Aven</fullName>
    </recommendedName>
</protein>
<accession>A0A0L0BNT1</accession>
<feature type="compositionally biased region" description="Low complexity" evidence="2">
    <location>
        <begin position="200"/>
        <end position="209"/>
    </location>
</feature>
<feature type="compositionally biased region" description="Polar residues" evidence="2">
    <location>
        <begin position="226"/>
        <end position="242"/>
    </location>
</feature>
<dbReference type="Proteomes" id="UP000037069">
    <property type="component" value="Unassembled WGS sequence"/>
</dbReference>
<feature type="compositionally biased region" description="Basic residues" evidence="2">
    <location>
        <begin position="9"/>
        <end position="23"/>
    </location>
</feature>
<dbReference type="PROSITE" id="PS00018">
    <property type="entry name" value="EF_HAND_1"/>
    <property type="match status" value="1"/>
</dbReference>
<dbReference type="OMA" id="EQWLDSV"/>
<feature type="region of interest" description="Disordered" evidence="2">
    <location>
        <begin position="190"/>
        <end position="267"/>
    </location>
</feature>
<dbReference type="STRING" id="7375.A0A0L0BNT1"/>
<dbReference type="InterPro" id="IPR018247">
    <property type="entry name" value="EF_Hand_1_Ca_BS"/>
</dbReference>
<dbReference type="PANTHER" id="PTHR16524:SF2">
    <property type="entry name" value="CELL DEATH REGULATOR AVEN"/>
    <property type="match status" value="1"/>
</dbReference>
<evidence type="ECO:0000313" key="3">
    <source>
        <dbReference type="EMBL" id="KNC21623.1"/>
    </source>
</evidence>
<gene>
    <name evidence="3" type="ORF">FF38_08010</name>
</gene>